<feature type="domain" description="F5/8 type C" evidence="1">
    <location>
        <begin position="1"/>
        <end position="65"/>
    </location>
</feature>
<proteinExistence type="predicted"/>
<dbReference type="Pfam" id="PF22633">
    <property type="entry name" value="F5_F8_type_C_2"/>
    <property type="match status" value="1"/>
</dbReference>
<organism evidence="2 3">
    <name type="scientific">Oedothorax gibbosus</name>
    <dbReference type="NCBI Taxonomy" id="931172"/>
    <lineage>
        <taxon>Eukaryota</taxon>
        <taxon>Metazoa</taxon>
        <taxon>Ecdysozoa</taxon>
        <taxon>Arthropoda</taxon>
        <taxon>Chelicerata</taxon>
        <taxon>Arachnida</taxon>
        <taxon>Araneae</taxon>
        <taxon>Araneomorphae</taxon>
        <taxon>Entelegynae</taxon>
        <taxon>Araneoidea</taxon>
        <taxon>Linyphiidae</taxon>
        <taxon>Erigoninae</taxon>
        <taxon>Oedothorax</taxon>
    </lineage>
</organism>
<dbReference type="AlphaFoldDB" id="A0AAV6TW38"/>
<protein>
    <recommendedName>
        <fullName evidence="1">F5/8 type C domain-containing protein</fullName>
    </recommendedName>
</protein>
<evidence type="ECO:0000313" key="3">
    <source>
        <dbReference type="Proteomes" id="UP000827092"/>
    </source>
</evidence>
<dbReference type="Proteomes" id="UP000827092">
    <property type="component" value="Unassembled WGS sequence"/>
</dbReference>
<dbReference type="InterPro" id="IPR008979">
    <property type="entry name" value="Galactose-bd-like_sf"/>
</dbReference>
<name>A0AAV6TW38_9ARAC</name>
<reference evidence="2 3" key="1">
    <citation type="journal article" date="2022" name="Nat. Ecol. Evol.">
        <title>A masculinizing supergene underlies an exaggerated male reproductive morph in a spider.</title>
        <authorList>
            <person name="Hendrickx F."/>
            <person name="De Corte Z."/>
            <person name="Sonet G."/>
            <person name="Van Belleghem S.M."/>
            <person name="Kostlbacher S."/>
            <person name="Vangestel C."/>
        </authorList>
    </citation>
    <scope>NUCLEOTIDE SEQUENCE [LARGE SCALE GENOMIC DNA]</scope>
    <source>
        <strain evidence="2">W744_W776</strain>
    </source>
</reference>
<dbReference type="InterPro" id="IPR000421">
    <property type="entry name" value="FA58C"/>
</dbReference>
<accession>A0AAV6TW38</accession>
<evidence type="ECO:0000259" key="1">
    <source>
        <dbReference type="PROSITE" id="PS50022"/>
    </source>
</evidence>
<dbReference type="EMBL" id="JAFNEN010000900">
    <property type="protein sequence ID" value="KAG8176280.1"/>
    <property type="molecule type" value="Genomic_DNA"/>
</dbReference>
<dbReference type="Gene3D" id="2.60.120.260">
    <property type="entry name" value="Galactose-binding domain-like"/>
    <property type="match status" value="1"/>
</dbReference>
<comment type="caution">
    <text evidence="2">The sequence shown here is derived from an EMBL/GenBank/DDBJ whole genome shotgun (WGS) entry which is preliminary data.</text>
</comment>
<gene>
    <name evidence="2" type="ORF">JTE90_022452</name>
</gene>
<dbReference type="SUPFAM" id="SSF49785">
    <property type="entry name" value="Galactose-binding domain-like"/>
    <property type="match status" value="1"/>
</dbReference>
<sequence length="127" mass="14519">MNSSLIKNSSGVRVSSVLNKNVKEFGKQYMTDDCGDTCWNSDQGSPQWLQVDFPKCVKIEELHLQFQGGFAGKECWVETKKNDEMKKLHSIYPEDKNSTDTMKVVFQSSTDFFGRIIVYKLDVKGHI</sequence>
<keyword evidence="3" id="KW-1185">Reference proteome</keyword>
<evidence type="ECO:0000313" key="2">
    <source>
        <dbReference type="EMBL" id="KAG8176280.1"/>
    </source>
</evidence>
<dbReference type="PROSITE" id="PS50022">
    <property type="entry name" value="FA58C_3"/>
    <property type="match status" value="1"/>
</dbReference>